<keyword evidence="1" id="KW-0732">Signal</keyword>
<evidence type="ECO:0000313" key="3">
    <source>
        <dbReference type="Proteomes" id="UP000309215"/>
    </source>
</evidence>
<comment type="caution">
    <text evidence="2">The sequence shown here is derived from an EMBL/GenBank/DDBJ whole genome shotgun (WGS) entry which is preliminary data.</text>
</comment>
<protein>
    <submittedName>
        <fullName evidence="2">DUF2330 domain-containing protein</fullName>
    </submittedName>
</protein>
<name>A0A4U1JH92_9BACT</name>
<organism evidence="2 3">
    <name type="scientific">Polyangium fumosum</name>
    <dbReference type="NCBI Taxonomy" id="889272"/>
    <lineage>
        <taxon>Bacteria</taxon>
        <taxon>Pseudomonadati</taxon>
        <taxon>Myxococcota</taxon>
        <taxon>Polyangia</taxon>
        <taxon>Polyangiales</taxon>
        <taxon>Polyangiaceae</taxon>
        <taxon>Polyangium</taxon>
    </lineage>
</organism>
<dbReference type="Pfam" id="PF10092">
    <property type="entry name" value="DUF2330"/>
    <property type="match status" value="1"/>
</dbReference>
<gene>
    <name evidence="2" type="ORF">E8A74_07320</name>
</gene>
<dbReference type="EMBL" id="SSMQ01000005">
    <property type="protein sequence ID" value="TKD11927.1"/>
    <property type="molecule type" value="Genomic_DNA"/>
</dbReference>
<reference evidence="2 3" key="1">
    <citation type="submission" date="2019-04" db="EMBL/GenBank/DDBJ databases">
        <authorList>
            <person name="Li Y."/>
            <person name="Wang J."/>
        </authorList>
    </citation>
    <scope>NUCLEOTIDE SEQUENCE [LARGE SCALE GENOMIC DNA]</scope>
    <source>
        <strain evidence="2 3">DSM 14668</strain>
    </source>
</reference>
<dbReference type="AlphaFoldDB" id="A0A4U1JH92"/>
<dbReference type="RefSeq" id="WP_136928201.1">
    <property type="nucleotide sequence ID" value="NZ_SSMQ01000005.1"/>
</dbReference>
<accession>A0A4U1JH92</accession>
<evidence type="ECO:0000256" key="1">
    <source>
        <dbReference type="SAM" id="SignalP"/>
    </source>
</evidence>
<dbReference type="InterPro" id="IPR019283">
    <property type="entry name" value="DUF2330"/>
</dbReference>
<keyword evidence="3" id="KW-1185">Reference proteome</keyword>
<feature type="signal peptide" evidence="1">
    <location>
        <begin position="1"/>
        <end position="23"/>
    </location>
</feature>
<proteinExistence type="predicted"/>
<dbReference type="Proteomes" id="UP000309215">
    <property type="component" value="Unassembled WGS sequence"/>
</dbReference>
<evidence type="ECO:0000313" key="2">
    <source>
        <dbReference type="EMBL" id="TKD11927.1"/>
    </source>
</evidence>
<dbReference type="OrthoDB" id="9759899at2"/>
<sequence length="525" mass="56480">MRAALPCALLALAALAQPAPADAFCGFYVSGADSKLYNNATLVVLMRDGTRTVLSMQNNYQGPPEDFAMVVPVPVVLAKENVKTLPAEVFGRVDRLAAPRLVEYWEQDPCTPPIRALESVLQYAPSPTSDEGGQEEEAERHGVKIEARFSVGEYNVLILSAQDSLGLDTFLRGQRYKIPAGAEPYLRPYVTAGSKFFVAKVDAKKIRFENGMAQLSPLRFHYDSESFNLPVRLGLINSAGTQDLIVHVLARSRYEVANYENYAIPTNVRVKEPVKQSFGSFYATLFDKVLENHPRAVVTEYAWDAGSCDPCPEPPLGVADLATLGADVLPEYEGRREVPPELANAFTLTRLHVRYDKNALGEDLVFRAAPPIRGGNGVPDPEGKMEPGAMSSGNNSFQGRYVILHPWEGPIECETPRRGIWGGPVKHIAGEGATQVATNTAFAPRGVELASFLDSSAGGLASQEAKLPSGPVAEEPFPTLPSKGGCASCTTTSSRDGLEAIFGAVAAAVGMVLRRASARSKRGAA</sequence>
<feature type="chain" id="PRO_5020820254" evidence="1">
    <location>
        <begin position="24"/>
        <end position="525"/>
    </location>
</feature>